<dbReference type="GO" id="GO:0003700">
    <property type="term" value="F:DNA-binding transcription factor activity"/>
    <property type="evidence" value="ECO:0007669"/>
    <property type="project" value="InterPro"/>
</dbReference>
<evidence type="ECO:0000259" key="4">
    <source>
        <dbReference type="PROSITE" id="PS01124"/>
    </source>
</evidence>
<feature type="domain" description="HTH araC/xylS-type" evidence="4">
    <location>
        <begin position="179"/>
        <end position="277"/>
    </location>
</feature>
<dbReference type="SUPFAM" id="SSF46689">
    <property type="entry name" value="Homeodomain-like"/>
    <property type="match status" value="2"/>
</dbReference>
<evidence type="ECO:0000313" key="7">
    <source>
        <dbReference type="Proteomes" id="UP000187074"/>
    </source>
</evidence>
<dbReference type="Pfam" id="PF01497">
    <property type="entry name" value="Peripla_BP_2"/>
    <property type="match status" value="1"/>
</dbReference>
<dbReference type="Proteomes" id="UP000187074">
    <property type="component" value="Unassembled WGS sequence"/>
</dbReference>
<dbReference type="PROSITE" id="PS01124">
    <property type="entry name" value="HTH_ARAC_FAMILY_2"/>
    <property type="match status" value="1"/>
</dbReference>
<dbReference type="Gene3D" id="1.10.10.60">
    <property type="entry name" value="Homeodomain-like"/>
    <property type="match status" value="2"/>
</dbReference>
<proteinExistence type="predicted"/>
<keyword evidence="2" id="KW-0238">DNA-binding</keyword>
<accession>A0A1R1B9E2</accession>
<protein>
    <submittedName>
        <fullName evidence="6">AraC family transcriptional regulator</fullName>
    </submittedName>
</protein>
<dbReference type="InterPro" id="IPR037923">
    <property type="entry name" value="HTH-like"/>
</dbReference>
<dbReference type="InterPro" id="IPR009057">
    <property type="entry name" value="Homeodomain-like_sf"/>
</dbReference>
<dbReference type="RefSeq" id="WP_076321105.1">
    <property type="nucleotide sequence ID" value="NZ_MRTF01000001.1"/>
</dbReference>
<dbReference type="STRING" id="1401.BK123_04075"/>
<keyword evidence="3" id="KW-0804">Transcription</keyword>
<sequence length="542" mass="63395">MKAETSSLNRASLFYVLKDIQLHTQSTGWQQEILVDNEHTLLILTAGTGRLHLEETEFHMRQGRSYHITPGSTARIHSETEGMGFYLLTYELWRMEGTPSGQALPVRNPQFAPYQHQAEWSCLPFSQCIEYLEGIYRQRDTYSELESFDIHVRFQAFMLFLFRQNQNAAHHTNMRQAVEKSIQHLQEHYRNNWTVEQLAELANVARWQYTRIFKKITTKYPLDYLNGVRIDRAKQLLLATDDRLLDIAQFVGFNNEYYFNRRFKQTVGISPGQYRRQRHQEKMRVFAPFLEDFLVALGITPVVQCAHYRWGRQDYLGLHDVPVIDIEQEDIDELARHKPDLIMMDRGFRRWMSDDGLGRLAPTYEFPHASEDWRMTLRKSADLLGRKDRVQDVISQYEYRASEARRLLKRSVHAQTVACLRISALGISLYSGPYHGYTGPILYGDLGLTPHPLVQQLSRDARNAILSRKCLKLLDVDHLFITFDKRHSSWEGEERCLLDAPEWQSLPAVRSGCVYEVDFLTWMNYGVISHGKKIEDVLRVLT</sequence>
<dbReference type="Pfam" id="PF12833">
    <property type="entry name" value="HTH_18"/>
    <property type="match status" value="1"/>
</dbReference>
<dbReference type="InterPro" id="IPR020449">
    <property type="entry name" value="Tscrpt_reg_AraC-type_HTH"/>
</dbReference>
<evidence type="ECO:0000256" key="2">
    <source>
        <dbReference type="ARBA" id="ARBA00023125"/>
    </source>
</evidence>
<dbReference type="SUPFAM" id="SSF51215">
    <property type="entry name" value="Regulatory protein AraC"/>
    <property type="match status" value="1"/>
</dbReference>
<dbReference type="EMBL" id="MRTF01000001">
    <property type="protein sequence ID" value="OME96763.1"/>
    <property type="molecule type" value="Genomic_DNA"/>
</dbReference>
<name>A0A1R1B9E2_PAELA</name>
<feature type="domain" description="Fe/B12 periplasmic-binding" evidence="5">
    <location>
        <begin position="282"/>
        <end position="542"/>
    </location>
</feature>
<dbReference type="GO" id="GO:0043565">
    <property type="term" value="F:sequence-specific DNA binding"/>
    <property type="evidence" value="ECO:0007669"/>
    <property type="project" value="InterPro"/>
</dbReference>
<dbReference type="Gene3D" id="3.40.50.1980">
    <property type="entry name" value="Nitrogenase molybdenum iron protein domain"/>
    <property type="match status" value="2"/>
</dbReference>
<keyword evidence="1" id="KW-0805">Transcription regulation</keyword>
<dbReference type="InterPro" id="IPR002491">
    <property type="entry name" value="ABC_transptr_periplasmic_BD"/>
</dbReference>
<dbReference type="SMART" id="SM00342">
    <property type="entry name" value="HTH_ARAC"/>
    <property type="match status" value="1"/>
</dbReference>
<gene>
    <name evidence="6" type="ORF">BK123_04075</name>
</gene>
<dbReference type="AlphaFoldDB" id="A0A1R1B9E2"/>
<organism evidence="6 7">
    <name type="scientific">Paenibacillus lautus</name>
    <name type="common">Bacillus lautus</name>
    <dbReference type="NCBI Taxonomy" id="1401"/>
    <lineage>
        <taxon>Bacteria</taxon>
        <taxon>Bacillati</taxon>
        <taxon>Bacillota</taxon>
        <taxon>Bacilli</taxon>
        <taxon>Bacillales</taxon>
        <taxon>Paenibacillaceae</taxon>
        <taxon>Paenibacillus</taxon>
    </lineage>
</organism>
<evidence type="ECO:0000259" key="5">
    <source>
        <dbReference type="PROSITE" id="PS50983"/>
    </source>
</evidence>
<dbReference type="PROSITE" id="PS50983">
    <property type="entry name" value="FE_B12_PBP"/>
    <property type="match status" value="1"/>
</dbReference>
<dbReference type="PANTHER" id="PTHR43280:SF2">
    <property type="entry name" value="HTH-TYPE TRANSCRIPTIONAL REGULATOR EXSA"/>
    <property type="match status" value="1"/>
</dbReference>
<dbReference type="PRINTS" id="PR00032">
    <property type="entry name" value="HTHARAC"/>
</dbReference>
<dbReference type="OrthoDB" id="9783876at2"/>
<evidence type="ECO:0000256" key="1">
    <source>
        <dbReference type="ARBA" id="ARBA00023015"/>
    </source>
</evidence>
<dbReference type="PANTHER" id="PTHR43280">
    <property type="entry name" value="ARAC-FAMILY TRANSCRIPTIONAL REGULATOR"/>
    <property type="match status" value="1"/>
</dbReference>
<dbReference type="InterPro" id="IPR018060">
    <property type="entry name" value="HTH_AraC"/>
</dbReference>
<comment type="caution">
    <text evidence="6">The sequence shown here is derived from an EMBL/GenBank/DDBJ whole genome shotgun (WGS) entry which is preliminary data.</text>
</comment>
<reference evidence="6 7" key="1">
    <citation type="submission" date="2016-11" db="EMBL/GenBank/DDBJ databases">
        <title>Paenibacillus species isolates.</title>
        <authorList>
            <person name="Beno S.M."/>
        </authorList>
    </citation>
    <scope>NUCLEOTIDE SEQUENCE [LARGE SCALE GENOMIC DNA]</scope>
    <source>
        <strain evidence="6 7">FSL F4-0100</strain>
    </source>
</reference>
<dbReference type="SUPFAM" id="SSF53807">
    <property type="entry name" value="Helical backbone' metal receptor"/>
    <property type="match status" value="1"/>
</dbReference>
<evidence type="ECO:0000313" key="6">
    <source>
        <dbReference type="EMBL" id="OME96763.1"/>
    </source>
</evidence>
<evidence type="ECO:0000256" key="3">
    <source>
        <dbReference type="ARBA" id="ARBA00023163"/>
    </source>
</evidence>